<dbReference type="GO" id="GO:0005634">
    <property type="term" value="C:nucleus"/>
    <property type="evidence" value="ECO:0007669"/>
    <property type="project" value="UniProtKB-SubCell"/>
</dbReference>
<comment type="caution">
    <text evidence="7">The sequence shown here is derived from an EMBL/GenBank/DDBJ whole genome shotgun (WGS) entry which is preliminary data.</text>
</comment>
<dbReference type="Proteomes" id="UP000785679">
    <property type="component" value="Unassembled WGS sequence"/>
</dbReference>
<dbReference type="GO" id="GO:0006396">
    <property type="term" value="P:RNA processing"/>
    <property type="evidence" value="ECO:0007669"/>
    <property type="project" value="InterPro"/>
</dbReference>
<protein>
    <recommendedName>
        <fullName evidence="6">HTH La-type RNA-binding domain-containing protein</fullName>
    </recommendedName>
</protein>
<keyword evidence="3" id="KW-0539">Nucleus</keyword>
<dbReference type="Gene3D" id="1.10.10.10">
    <property type="entry name" value="Winged helix-like DNA-binding domain superfamily/Winged helix DNA-binding domain"/>
    <property type="match status" value="1"/>
</dbReference>
<dbReference type="InterPro" id="IPR002344">
    <property type="entry name" value="Lupus_La"/>
</dbReference>
<dbReference type="GO" id="GO:1990904">
    <property type="term" value="C:ribonucleoprotein complex"/>
    <property type="evidence" value="ECO:0007669"/>
    <property type="project" value="InterPro"/>
</dbReference>
<feature type="region of interest" description="Disordered" evidence="5">
    <location>
        <begin position="1"/>
        <end position="22"/>
    </location>
</feature>
<dbReference type="CDD" id="cd07323">
    <property type="entry name" value="LAM"/>
    <property type="match status" value="1"/>
</dbReference>
<evidence type="ECO:0000313" key="7">
    <source>
        <dbReference type="EMBL" id="TNV81587.1"/>
    </source>
</evidence>
<evidence type="ECO:0000256" key="1">
    <source>
        <dbReference type="ARBA" id="ARBA00004123"/>
    </source>
</evidence>
<dbReference type="PRINTS" id="PR00302">
    <property type="entry name" value="LUPUSLA"/>
</dbReference>
<evidence type="ECO:0000256" key="4">
    <source>
        <dbReference type="PROSITE-ProRule" id="PRU00332"/>
    </source>
</evidence>
<organism evidence="7 8">
    <name type="scientific">Halteria grandinella</name>
    <dbReference type="NCBI Taxonomy" id="5974"/>
    <lineage>
        <taxon>Eukaryota</taxon>
        <taxon>Sar</taxon>
        <taxon>Alveolata</taxon>
        <taxon>Ciliophora</taxon>
        <taxon>Intramacronucleata</taxon>
        <taxon>Spirotrichea</taxon>
        <taxon>Stichotrichia</taxon>
        <taxon>Sporadotrichida</taxon>
        <taxon>Halteriidae</taxon>
        <taxon>Halteria</taxon>
    </lineage>
</organism>
<dbReference type="InterPro" id="IPR006630">
    <property type="entry name" value="La_HTH"/>
</dbReference>
<keyword evidence="2 4" id="KW-0694">RNA-binding</keyword>
<gene>
    <name evidence="7" type="ORF">FGO68_gene7788</name>
</gene>
<dbReference type="PANTHER" id="PTHR22792">
    <property type="entry name" value="LUPUS LA PROTEIN-RELATED"/>
    <property type="match status" value="1"/>
</dbReference>
<reference evidence="7" key="1">
    <citation type="submission" date="2019-06" db="EMBL/GenBank/DDBJ databases">
        <authorList>
            <person name="Zheng W."/>
        </authorList>
    </citation>
    <scope>NUCLEOTIDE SEQUENCE</scope>
    <source>
        <strain evidence="7">QDHG01</strain>
    </source>
</reference>
<accession>A0A8J8T434</accession>
<dbReference type="SUPFAM" id="SSF46785">
    <property type="entry name" value="Winged helix' DNA-binding domain"/>
    <property type="match status" value="1"/>
</dbReference>
<dbReference type="EMBL" id="RRYP01005975">
    <property type="protein sequence ID" value="TNV81587.1"/>
    <property type="molecule type" value="Genomic_DNA"/>
</dbReference>
<evidence type="ECO:0000256" key="5">
    <source>
        <dbReference type="SAM" id="MobiDB-lite"/>
    </source>
</evidence>
<dbReference type="InterPro" id="IPR036390">
    <property type="entry name" value="WH_DNA-bd_sf"/>
</dbReference>
<dbReference type="OrthoDB" id="409625at2759"/>
<proteinExistence type="predicted"/>
<dbReference type="SMART" id="SM00715">
    <property type="entry name" value="LA"/>
    <property type="match status" value="1"/>
</dbReference>
<dbReference type="InterPro" id="IPR045180">
    <property type="entry name" value="La_dom_prot"/>
</dbReference>
<evidence type="ECO:0000313" key="8">
    <source>
        <dbReference type="Proteomes" id="UP000785679"/>
    </source>
</evidence>
<keyword evidence="8" id="KW-1185">Reference proteome</keyword>
<evidence type="ECO:0000256" key="3">
    <source>
        <dbReference type="ARBA" id="ARBA00023242"/>
    </source>
</evidence>
<dbReference type="GO" id="GO:0003729">
    <property type="term" value="F:mRNA binding"/>
    <property type="evidence" value="ECO:0007669"/>
    <property type="project" value="TreeGrafter"/>
</dbReference>
<name>A0A8J8T434_HALGN</name>
<dbReference type="Pfam" id="PF05383">
    <property type="entry name" value="La"/>
    <property type="match status" value="1"/>
</dbReference>
<dbReference type="PROSITE" id="PS50961">
    <property type="entry name" value="HTH_LA"/>
    <property type="match status" value="1"/>
</dbReference>
<sequence>MTKLIPQSPSKAQKQTSNGTPASAEFLQSQQENIDKSIRRQVEYYFSDTNFPKDKYLQKKCTENPEGFISLRDIMSFNQMRKLTQSWEQVVRALEGSTVVEFSPDFRLIRKKQA</sequence>
<dbReference type="AlphaFoldDB" id="A0A8J8T434"/>
<dbReference type="InterPro" id="IPR036388">
    <property type="entry name" value="WH-like_DNA-bd_sf"/>
</dbReference>
<evidence type="ECO:0000259" key="6">
    <source>
        <dbReference type="PROSITE" id="PS50961"/>
    </source>
</evidence>
<dbReference type="PANTHER" id="PTHR22792:SF140">
    <property type="entry name" value="ACHILLES, ISOFORM A"/>
    <property type="match status" value="1"/>
</dbReference>
<feature type="domain" description="HTH La-type RNA-binding" evidence="6">
    <location>
        <begin position="28"/>
        <end position="114"/>
    </location>
</feature>
<evidence type="ECO:0000256" key="2">
    <source>
        <dbReference type="ARBA" id="ARBA00022884"/>
    </source>
</evidence>
<comment type="subcellular location">
    <subcellularLocation>
        <location evidence="1">Nucleus</location>
    </subcellularLocation>
</comment>